<dbReference type="EMBL" id="CADCTP010000031">
    <property type="protein sequence ID" value="CAA9218076.1"/>
    <property type="molecule type" value="Genomic_DNA"/>
</dbReference>
<accession>A0A6J4HAJ2</accession>
<sequence>MPVTIPTVAVDPGAIRAAAAALAAAVAAVAAQADAVGRTWTGLGQVYLAEETPVLLRALDPVRDAAELHRARVDSVAGALEGLADRAEYVIRQLEDLRAQAATAVPPVAGLLEEQAAGLLAVLREAERVCAAEIDAAAVQPASTVAGDLGGWVLDGFRGDAWTALWLGDKIPRFGASYLDTDLESRMLEHFTDGSGDEFVLGPADVAALRDNPAVRRAGDAIRLGGAGGLPSIRKVVLEGGAEGYRVAVDFKEPLAGGPGNPFDGSLGRAAVYFDLDGNFVGMSDRFDFSNGGDAVDAVNLVGGLADSRAYYDRAGVIEERPDRTPLVQPDAGVAVDRIDRRTAGEDPGDYPVPGAPR</sequence>
<reference evidence="2" key="1">
    <citation type="submission" date="2020-02" db="EMBL/GenBank/DDBJ databases">
        <authorList>
            <person name="Meier V. D."/>
        </authorList>
    </citation>
    <scope>NUCLEOTIDE SEQUENCE</scope>
    <source>
        <strain evidence="2">AVDCRST_MAG41</strain>
    </source>
</reference>
<proteinExistence type="predicted"/>
<organism evidence="2">
    <name type="scientific">uncultured Mycobacteriales bacterium</name>
    <dbReference type="NCBI Taxonomy" id="581187"/>
    <lineage>
        <taxon>Bacteria</taxon>
        <taxon>Bacillati</taxon>
        <taxon>Actinomycetota</taxon>
        <taxon>Actinomycetes</taxon>
        <taxon>Mycobacteriales</taxon>
        <taxon>environmental samples</taxon>
    </lineage>
</organism>
<evidence type="ECO:0000256" key="1">
    <source>
        <dbReference type="SAM" id="MobiDB-lite"/>
    </source>
</evidence>
<protein>
    <submittedName>
        <fullName evidence="2">Uncharacterized protein</fullName>
    </submittedName>
</protein>
<feature type="region of interest" description="Disordered" evidence="1">
    <location>
        <begin position="322"/>
        <end position="358"/>
    </location>
</feature>
<gene>
    <name evidence="2" type="ORF">AVDCRST_MAG41-362</name>
</gene>
<evidence type="ECO:0000313" key="2">
    <source>
        <dbReference type="EMBL" id="CAA9218076.1"/>
    </source>
</evidence>
<name>A0A6J4HAJ2_9ACTN</name>
<dbReference type="AlphaFoldDB" id="A0A6J4HAJ2"/>